<reference evidence="2" key="1">
    <citation type="submission" date="2023-03" db="EMBL/GenBank/DDBJ databases">
        <title>Complete genome of Cladonia borealis.</title>
        <authorList>
            <person name="Park H."/>
        </authorList>
    </citation>
    <scope>NUCLEOTIDE SEQUENCE</scope>
    <source>
        <strain evidence="2">ANT050790</strain>
    </source>
</reference>
<dbReference type="Proteomes" id="UP001166286">
    <property type="component" value="Unassembled WGS sequence"/>
</dbReference>
<evidence type="ECO:0000313" key="3">
    <source>
        <dbReference type="Proteomes" id="UP001166286"/>
    </source>
</evidence>
<gene>
    <name evidence="2" type="ORF">JMJ35_006432</name>
</gene>
<feature type="region of interest" description="Disordered" evidence="1">
    <location>
        <begin position="1"/>
        <end position="160"/>
    </location>
</feature>
<feature type="compositionally biased region" description="Low complexity" evidence="1">
    <location>
        <begin position="56"/>
        <end position="69"/>
    </location>
</feature>
<keyword evidence="3" id="KW-1185">Reference proteome</keyword>
<organism evidence="2 3">
    <name type="scientific">Cladonia borealis</name>
    <dbReference type="NCBI Taxonomy" id="184061"/>
    <lineage>
        <taxon>Eukaryota</taxon>
        <taxon>Fungi</taxon>
        <taxon>Dikarya</taxon>
        <taxon>Ascomycota</taxon>
        <taxon>Pezizomycotina</taxon>
        <taxon>Lecanoromycetes</taxon>
        <taxon>OSLEUM clade</taxon>
        <taxon>Lecanoromycetidae</taxon>
        <taxon>Lecanorales</taxon>
        <taxon>Lecanorineae</taxon>
        <taxon>Cladoniaceae</taxon>
        <taxon>Cladonia</taxon>
    </lineage>
</organism>
<comment type="caution">
    <text evidence="2">The sequence shown here is derived from an EMBL/GenBank/DDBJ whole genome shotgun (WGS) entry which is preliminary data.</text>
</comment>
<name>A0AA39QX86_9LECA</name>
<dbReference type="EMBL" id="JAFEKC020000014">
    <property type="protein sequence ID" value="KAK0510880.1"/>
    <property type="molecule type" value="Genomic_DNA"/>
</dbReference>
<feature type="compositionally biased region" description="Polar residues" evidence="1">
    <location>
        <begin position="1"/>
        <end position="12"/>
    </location>
</feature>
<proteinExistence type="predicted"/>
<evidence type="ECO:0000256" key="1">
    <source>
        <dbReference type="SAM" id="MobiDB-lite"/>
    </source>
</evidence>
<feature type="compositionally biased region" description="Polar residues" evidence="1">
    <location>
        <begin position="127"/>
        <end position="160"/>
    </location>
</feature>
<accession>A0AA39QX86</accession>
<evidence type="ECO:0000313" key="2">
    <source>
        <dbReference type="EMBL" id="KAK0510880.1"/>
    </source>
</evidence>
<feature type="compositionally biased region" description="Low complexity" evidence="1">
    <location>
        <begin position="13"/>
        <end position="29"/>
    </location>
</feature>
<protein>
    <submittedName>
        <fullName evidence="2">Uncharacterized protein</fullName>
    </submittedName>
</protein>
<feature type="compositionally biased region" description="Polar residues" evidence="1">
    <location>
        <begin position="79"/>
        <end position="95"/>
    </location>
</feature>
<dbReference type="AlphaFoldDB" id="A0AA39QX86"/>
<sequence length="319" mass="35224">MDTPSRTTANAGPSQSSTPQHPPTSSNPQPGTPPEESDRRGSPRRISLHTNTSTQASSAVSAPSRSPRSNNLLPPPASRVQNATRAPNPSHSTSRPIRDDTSRATSSNSEDSRNHHHTPRPPSHTPENQAGASSQPSNSASRHTHLYTSTNTPRPTTHPSTVSEIIGFFNGLRSDLSYRSDRSRRRAITIGLYNHLHVLQLHGECLNAEPLGPDWIDIETTTVPSNPPEAEGGLTILDMIVDMVDAYNETESPDANDWEWMARGLLTTVCYEDEVGLHFRNLIRRGFEGGEHRPKFGETMRYLRDALQDLNKKGKWRAE</sequence>